<gene>
    <name evidence="1" type="ORF">RFI_39865</name>
</gene>
<dbReference type="EMBL" id="ASPP01049018">
    <property type="protein sequence ID" value="ETN97657.1"/>
    <property type="molecule type" value="Genomic_DNA"/>
</dbReference>
<comment type="caution">
    <text evidence="1">The sequence shown here is derived from an EMBL/GenBank/DDBJ whole genome shotgun (WGS) entry which is preliminary data.</text>
</comment>
<feature type="non-terminal residue" evidence="1">
    <location>
        <position position="1"/>
    </location>
</feature>
<dbReference type="Proteomes" id="UP000023152">
    <property type="component" value="Unassembled WGS sequence"/>
</dbReference>
<accession>X6L7B8</accession>
<reference evidence="1 2" key="1">
    <citation type="journal article" date="2013" name="Curr. Biol.">
        <title>The Genome of the Foraminiferan Reticulomyxa filosa.</title>
        <authorList>
            <person name="Glockner G."/>
            <person name="Hulsmann N."/>
            <person name="Schleicher M."/>
            <person name="Noegel A.A."/>
            <person name="Eichinger L."/>
            <person name="Gallinger C."/>
            <person name="Pawlowski J."/>
            <person name="Sierra R."/>
            <person name="Euteneuer U."/>
            <person name="Pillet L."/>
            <person name="Moustafa A."/>
            <person name="Platzer M."/>
            <person name="Groth M."/>
            <person name="Szafranski K."/>
            <person name="Schliwa M."/>
        </authorList>
    </citation>
    <scope>NUCLEOTIDE SEQUENCE [LARGE SCALE GENOMIC DNA]</scope>
</reference>
<keyword evidence="2" id="KW-1185">Reference proteome</keyword>
<dbReference type="AlphaFoldDB" id="X6L7B8"/>
<protein>
    <submittedName>
        <fullName evidence="1">Uncharacterized protein</fullName>
    </submittedName>
</protein>
<proteinExistence type="predicted"/>
<evidence type="ECO:0000313" key="1">
    <source>
        <dbReference type="EMBL" id="ETN97657.1"/>
    </source>
</evidence>
<organism evidence="1 2">
    <name type="scientific">Reticulomyxa filosa</name>
    <dbReference type="NCBI Taxonomy" id="46433"/>
    <lineage>
        <taxon>Eukaryota</taxon>
        <taxon>Sar</taxon>
        <taxon>Rhizaria</taxon>
        <taxon>Retaria</taxon>
        <taxon>Foraminifera</taxon>
        <taxon>Monothalamids</taxon>
        <taxon>Reticulomyxidae</taxon>
        <taxon>Reticulomyxa</taxon>
    </lineage>
</organism>
<sequence>DLVMYYYKQMQEFPCIGDLHWRFERTPLYYKILDIPTVGNFILSWRRVFYYSYDHQLNLYTIYGTLVDGRYYFDQKKRDKMNLNMFPKEIESLILDYKEHLEKYEKLKKIEGQLMTRKQVRYFNYETFIVSSTPLSCNFKMSSKITVTRKQYRGIETRLIHLVLYIALEQMEKK</sequence>
<evidence type="ECO:0000313" key="2">
    <source>
        <dbReference type="Proteomes" id="UP000023152"/>
    </source>
</evidence>
<name>X6L7B8_RETFI</name>